<evidence type="ECO:0000313" key="2">
    <source>
        <dbReference type="EnsemblPlants" id="KQJ82218"/>
    </source>
</evidence>
<dbReference type="AlphaFoldDB" id="I1IWZ9"/>
<dbReference type="PANTHER" id="PTHR35161">
    <property type="entry name" value="OS02G0303100 PROTEIN"/>
    <property type="match status" value="1"/>
</dbReference>
<keyword evidence="3" id="KW-1185">Reference proteome</keyword>
<gene>
    <name evidence="1" type="ORF">BRADI_5g07435v3</name>
</gene>
<accession>I1IWZ9</accession>
<evidence type="ECO:0000313" key="3">
    <source>
        <dbReference type="Proteomes" id="UP000008810"/>
    </source>
</evidence>
<sequence length="218" mass="25665">MDTGTQKFGGIKRISKYTEENGDEDLHRFVNMVNKEVFLSSKRPTDIQIWLDLVDDCNEYYEELCIYHISLMDDRAAASAFFSLVDALDELQKLAPTPYKKVIKNLAARESYSSWQLKINRRKGNKCLRRTMKYRYDKGYDDYKDDIEGLLLMLRNSRQHSGKWIEEHFVSVVCQHFPKLLADLQKAMFEIRYLPNLYLKHSMGFLKEKGVSPQNRSD</sequence>
<protein>
    <submittedName>
        <fullName evidence="1 2">Uncharacterized protein</fullName>
    </submittedName>
</protein>
<name>I1IWZ9_BRADI</name>
<dbReference type="Gramene" id="KQJ82218">
    <property type="protein sequence ID" value="KQJ82218"/>
    <property type="gene ID" value="BRADI_5g07435v3"/>
</dbReference>
<evidence type="ECO:0000313" key="1">
    <source>
        <dbReference type="EMBL" id="KQJ82218.1"/>
    </source>
</evidence>
<organism evidence="1">
    <name type="scientific">Brachypodium distachyon</name>
    <name type="common">Purple false brome</name>
    <name type="synonym">Trachynia distachya</name>
    <dbReference type="NCBI Taxonomy" id="15368"/>
    <lineage>
        <taxon>Eukaryota</taxon>
        <taxon>Viridiplantae</taxon>
        <taxon>Streptophyta</taxon>
        <taxon>Embryophyta</taxon>
        <taxon>Tracheophyta</taxon>
        <taxon>Spermatophyta</taxon>
        <taxon>Magnoliopsida</taxon>
        <taxon>Liliopsida</taxon>
        <taxon>Poales</taxon>
        <taxon>Poaceae</taxon>
        <taxon>BOP clade</taxon>
        <taxon>Pooideae</taxon>
        <taxon>Stipodae</taxon>
        <taxon>Brachypodieae</taxon>
        <taxon>Brachypodium</taxon>
    </lineage>
</organism>
<reference evidence="2" key="3">
    <citation type="submission" date="2018-08" db="UniProtKB">
        <authorList>
            <consortium name="EnsemblPlants"/>
        </authorList>
    </citation>
    <scope>IDENTIFICATION</scope>
    <source>
        <strain evidence="2">cv. Bd21</strain>
    </source>
</reference>
<dbReference type="HOGENOM" id="CLU_1268466_0_0_1"/>
<dbReference type="PANTHER" id="PTHR35161:SF15">
    <property type="entry name" value="OS07G0690800 PROTEIN"/>
    <property type="match status" value="1"/>
</dbReference>
<dbReference type="Proteomes" id="UP000008810">
    <property type="component" value="Chromosome 5"/>
</dbReference>
<dbReference type="EnsemblPlants" id="KQJ82218">
    <property type="protein sequence ID" value="KQJ82218"/>
    <property type="gene ID" value="BRADI_5g07435v3"/>
</dbReference>
<reference evidence="1" key="2">
    <citation type="submission" date="2017-06" db="EMBL/GenBank/DDBJ databases">
        <title>WGS assembly of Brachypodium distachyon.</title>
        <authorList>
            <consortium name="The International Brachypodium Initiative"/>
            <person name="Lucas S."/>
            <person name="Harmon-Smith M."/>
            <person name="Lail K."/>
            <person name="Tice H."/>
            <person name="Grimwood J."/>
            <person name="Bruce D."/>
            <person name="Barry K."/>
            <person name="Shu S."/>
            <person name="Lindquist E."/>
            <person name="Wang M."/>
            <person name="Pitluck S."/>
            <person name="Vogel J.P."/>
            <person name="Garvin D.F."/>
            <person name="Mockler T.C."/>
            <person name="Schmutz J."/>
            <person name="Rokhsar D."/>
            <person name="Bevan M.W."/>
        </authorList>
    </citation>
    <scope>NUCLEOTIDE SEQUENCE</scope>
    <source>
        <strain evidence="1">Bd21</strain>
    </source>
</reference>
<proteinExistence type="predicted"/>
<dbReference type="InParanoid" id="I1IWZ9"/>
<dbReference type="OMA" id="AMFEIRY"/>
<dbReference type="EMBL" id="CM000884">
    <property type="protein sequence ID" value="KQJ82218.1"/>
    <property type="molecule type" value="Genomic_DNA"/>
</dbReference>
<reference evidence="1 2" key="1">
    <citation type="journal article" date="2010" name="Nature">
        <title>Genome sequencing and analysis of the model grass Brachypodium distachyon.</title>
        <authorList>
            <consortium name="International Brachypodium Initiative"/>
        </authorList>
    </citation>
    <scope>NUCLEOTIDE SEQUENCE [LARGE SCALE GENOMIC DNA]</scope>
    <source>
        <strain evidence="1 2">Bd21</strain>
    </source>
</reference>